<dbReference type="RefSeq" id="WP_367635909.1">
    <property type="nucleotide sequence ID" value="NZ_JBFNQN010000001.1"/>
</dbReference>
<sequence>MDDQLTQPATRSAAGEISEVIRPAAIVPEEAARSVLVELALRDVQNGGVWQAGPSLWSRFDRPWHGPDNAAGAELIGRIHVAYGTPTKYEITIYRVTVTLFGSQLGWSVESLCDEALGHGGLRLRDCPRATMSTPPPPFRG</sequence>
<comment type="caution">
    <text evidence="1">The sequence shown here is derived from an EMBL/GenBank/DDBJ whole genome shotgun (WGS) entry which is preliminary data.</text>
</comment>
<evidence type="ECO:0000313" key="2">
    <source>
        <dbReference type="Proteomes" id="UP001555826"/>
    </source>
</evidence>
<protein>
    <submittedName>
        <fullName evidence="1">Uncharacterized protein</fullName>
    </submittedName>
</protein>
<dbReference type="EMBL" id="JBFNQN010000001">
    <property type="protein sequence ID" value="MEW9263317.1"/>
    <property type="molecule type" value="Genomic_DNA"/>
</dbReference>
<keyword evidence="2" id="KW-1185">Reference proteome</keyword>
<accession>A0ABV3P128</accession>
<name>A0ABV3P128_9ACTN</name>
<organism evidence="1 2">
    <name type="scientific">Kineococcus endophyticus</name>
    <dbReference type="NCBI Taxonomy" id="1181883"/>
    <lineage>
        <taxon>Bacteria</taxon>
        <taxon>Bacillati</taxon>
        <taxon>Actinomycetota</taxon>
        <taxon>Actinomycetes</taxon>
        <taxon>Kineosporiales</taxon>
        <taxon>Kineosporiaceae</taxon>
        <taxon>Kineococcus</taxon>
    </lineage>
</organism>
<reference evidence="1 2" key="1">
    <citation type="submission" date="2024-07" db="EMBL/GenBank/DDBJ databases">
        <authorList>
            <person name="Thanompreechachai J."/>
            <person name="Duangmal K."/>
        </authorList>
    </citation>
    <scope>NUCLEOTIDE SEQUENCE [LARGE SCALE GENOMIC DNA]</scope>
    <source>
        <strain evidence="1 2">KCTC 19886</strain>
    </source>
</reference>
<proteinExistence type="predicted"/>
<dbReference type="Proteomes" id="UP001555826">
    <property type="component" value="Unassembled WGS sequence"/>
</dbReference>
<evidence type="ECO:0000313" key="1">
    <source>
        <dbReference type="EMBL" id="MEW9263317.1"/>
    </source>
</evidence>
<gene>
    <name evidence="1" type="ORF">AB1207_01015</name>
</gene>